<proteinExistence type="predicted"/>
<protein>
    <recommendedName>
        <fullName evidence="2">DUF7746 domain-containing protein</fullName>
    </recommendedName>
</protein>
<dbReference type="EMBL" id="JACXVP010000001">
    <property type="protein sequence ID" value="KAG5631393.1"/>
    <property type="molecule type" value="Genomic_DNA"/>
</dbReference>
<organism evidence="3 4">
    <name type="scientific">Solanum commersonii</name>
    <name type="common">Commerson's wild potato</name>
    <name type="synonym">Commerson's nightshade</name>
    <dbReference type="NCBI Taxonomy" id="4109"/>
    <lineage>
        <taxon>Eukaryota</taxon>
        <taxon>Viridiplantae</taxon>
        <taxon>Streptophyta</taxon>
        <taxon>Embryophyta</taxon>
        <taxon>Tracheophyta</taxon>
        <taxon>Spermatophyta</taxon>
        <taxon>Magnoliopsida</taxon>
        <taxon>eudicotyledons</taxon>
        <taxon>Gunneridae</taxon>
        <taxon>Pentapetalae</taxon>
        <taxon>asterids</taxon>
        <taxon>lamiids</taxon>
        <taxon>Solanales</taxon>
        <taxon>Solanaceae</taxon>
        <taxon>Solanoideae</taxon>
        <taxon>Solaneae</taxon>
        <taxon>Solanum</taxon>
    </lineage>
</organism>
<name>A0A9J6B3W3_SOLCO</name>
<evidence type="ECO:0000313" key="4">
    <source>
        <dbReference type="Proteomes" id="UP000824120"/>
    </source>
</evidence>
<feature type="coiled-coil region" evidence="1">
    <location>
        <begin position="550"/>
        <end position="577"/>
    </location>
</feature>
<dbReference type="PANTHER" id="PTHR33054:SF12">
    <property type="entry name" value="ZINC KNUCKLE FAMILY PROTEIN"/>
    <property type="match status" value="1"/>
</dbReference>
<keyword evidence="1" id="KW-0175">Coiled coil</keyword>
<evidence type="ECO:0000313" key="3">
    <source>
        <dbReference type="EMBL" id="KAG5631393.1"/>
    </source>
</evidence>
<dbReference type="OrthoDB" id="1304033at2759"/>
<dbReference type="Pfam" id="PF24925">
    <property type="entry name" value="DUF7746"/>
    <property type="match status" value="1"/>
</dbReference>
<feature type="domain" description="DUF7746" evidence="2">
    <location>
        <begin position="130"/>
        <end position="206"/>
    </location>
</feature>
<feature type="non-terminal residue" evidence="3">
    <location>
        <position position="711"/>
    </location>
</feature>
<keyword evidence="4" id="KW-1185">Reference proteome</keyword>
<gene>
    <name evidence="3" type="ORF">H5410_003110</name>
</gene>
<dbReference type="PANTHER" id="PTHR33054">
    <property type="entry name" value="CCHC-TYPE DOMAIN-CONTAINING PROTEIN"/>
    <property type="match status" value="1"/>
</dbReference>
<dbReference type="Proteomes" id="UP000824120">
    <property type="component" value="Chromosome 1"/>
</dbReference>
<dbReference type="AlphaFoldDB" id="A0A9J6B3W3"/>
<evidence type="ECO:0000259" key="2">
    <source>
        <dbReference type="Pfam" id="PF24925"/>
    </source>
</evidence>
<evidence type="ECO:0000256" key="1">
    <source>
        <dbReference type="SAM" id="Coils"/>
    </source>
</evidence>
<dbReference type="InterPro" id="IPR056648">
    <property type="entry name" value="DUF7746"/>
</dbReference>
<accession>A0A9J6B3W3</accession>
<comment type="caution">
    <text evidence="3">The sequence shown here is derived from an EMBL/GenBank/DDBJ whole genome shotgun (WGS) entry which is preliminary data.</text>
</comment>
<reference evidence="3 4" key="1">
    <citation type="submission" date="2020-09" db="EMBL/GenBank/DDBJ databases">
        <title>De no assembly of potato wild relative species, Solanum commersonii.</title>
        <authorList>
            <person name="Cho K."/>
        </authorList>
    </citation>
    <scope>NUCLEOTIDE SEQUENCE [LARGE SCALE GENOMIC DNA]</scope>
    <source>
        <strain evidence="3">LZ3.2</strain>
        <tissue evidence="3">Leaf</tissue>
    </source>
</reference>
<sequence>ITFTAFQKFVEEDVTTVSINEINNLISQNNYLRLYVKRPPEIQDFKFKLIYDFEELLDKKFSDFSTKPMDLSDNFGDEMEKTFDFKNHVSLEFNKLRSCPKKNNTKFAHKQSMQTYYYSRPTPQDTNTSYSGSEIYKWNLDGLTDRQLTILVHIMLMYAIICKSVKNTYRNICKMIIAGFTSQLRGWWDNYMIIEQKAIVINATSDSEGVDNLGMALVKNREEVYTLVLTILQHFNGRFTNQYEDVHTLLNGLCFGTLGEFRWYKDTYMSKVMELPENSYEHWKAKFINGLPLYLPRELIGVCTQEGINLCNELKLSRQLKMDKLKERSRLGDFCTQFVLPDNYANSKKKKHRYSRYSNLDKPYRKRRYRYRSKEERHARKAFHKSNRFTKNRSKREIAKIKCYKCGNFGQIAPNCKLEKLKTLELDEEVHDKVYSFLYTSSSESDYDSDSGSEEEIDLLDLSYSNQHGNTCNNCQGDICCCENDEFYKLQSQFEDLNINIITSGNVFKFFKNSEKQKNDFELEYFAPYSLSEINDGINKQTTNTRDSSFDELKNEIENLKNEIKSLKQNQTICDRRLTQIETVHKKVKTLLKKILLQNLLILILDKLYPPIILGTPFINAIYPFTSINAKGFSATNEDRDISYTFITDHISRDINALINMKQRHVDSLQLELFRINIFDTLKSTKVQEKIKLISEQITLIPRYRISEDWR</sequence>